<dbReference type="Gramene" id="ONK76088">
    <property type="protein sequence ID" value="ONK76088"/>
    <property type="gene ID" value="A4U43_C03F23750"/>
</dbReference>
<evidence type="ECO:0000313" key="12">
    <source>
        <dbReference type="EMBL" id="ONK76088.1"/>
    </source>
</evidence>
<name>A0A5P1FCJ4_ASPOF</name>
<keyword evidence="3" id="KW-1003">Cell membrane</keyword>
<feature type="transmembrane region" description="Helical" evidence="10">
    <location>
        <begin position="414"/>
        <end position="433"/>
    </location>
</feature>
<evidence type="ECO:0000256" key="8">
    <source>
        <dbReference type="ARBA" id="ARBA00023136"/>
    </source>
</evidence>
<feature type="transmembrane region" description="Helical" evidence="10">
    <location>
        <begin position="41"/>
        <end position="61"/>
    </location>
</feature>
<dbReference type="PANTHER" id="PTHR48017">
    <property type="entry name" value="OS05G0424000 PROTEIN-RELATED"/>
    <property type="match status" value="1"/>
</dbReference>
<organism evidence="12 13">
    <name type="scientific">Asparagus officinalis</name>
    <name type="common">Garden asparagus</name>
    <dbReference type="NCBI Taxonomy" id="4686"/>
    <lineage>
        <taxon>Eukaryota</taxon>
        <taxon>Viridiplantae</taxon>
        <taxon>Streptophyta</taxon>
        <taxon>Embryophyta</taxon>
        <taxon>Tracheophyta</taxon>
        <taxon>Spermatophyta</taxon>
        <taxon>Magnoliopsida</taxon>
        <taxon>Liliopsida</taxon>
        <taxon>Asparagales</taxon>
        <taxon>Asparagaceae</taxon>
        <taxon>Asparagoideae</taxon>
        <taxon>Asparagus</taxon>
    </lineage>
</organism>
<dbReference type="AlphaFoldDB" id="A0A5P1FCJ4"/>
<evidence type="ECO:0000256" key="2">
    <source>
        <dbReference type="ARBA" id="ARBA00022448"/>
    </source>
</evidence>
<keyword evidence="6" id="KW-0029">Amino-acid transport</keyword>
<feature type="transmembrane region" description="Helical" evidence="10">
    <location>
        <begin position="67"/>
        <end position="86"/>
    </location>
</feature>
<evidence type="ECO:0000256" key="5">
    <source>
        <dbReference type="ARBA" id="ARBA00022847"/>
    </source>
</evidence>
<evidence type="ECO:0000259" key="11">
    <source>
        <dbReference type="Pfam" id="PF01490"/>
    </source>
</evidence>
<dbReference type="GO" id="GO:0005886">
    <property type="term" value="C:plasma membrane"/>
    <property type="evidence" value="ECO:0007669"/>
    <property type="project" value="UniProtKB-SubCell"/>
</dbReference>
<keyword evidence="7 10" id="KW-1133">Transmembrane helix</keyword>
<evidence type="ECO:0000256" key="9">
    <source>
        <dbReference type="ARBA" id="ARBA00061463"/>
    </source>
</evidence>
<sequence length="483" mass="53035">MAIEVQGNGNLREVSFEMAGQQGLANGDLDDDGHAKRTGTLVTASAYIITAVIGSGVLSLAWAMAQLGWVIGLLVLVSFSFITWHCSTLQADCYRSPDPIHGRRNYTYMEAVKTNLGGVQVQLCGLVQYANLVGVTISYAITTAISMAAVKRSYCFHKNGHNVPCDEPLNVYVIIFASTEIVLSQIPNFHKIWWLSIMAAVMSFSYSLIGLGLSIAKIAGNSNVSTSLTGLPVGMDLSSREKVWKMLQALGNVASAFSFALVLIEIQDTLKSSPPENKTMKKSALIGVSTTTVFYMLCGVTGYLAFGNAAPGNFLTGFGFYEPFWLIDIGNICIVIHLLGGYQVFCQPVFQFVENWSGTRWHSRGFFTSDHIISVPLLGSLSFNITRVIWRTVYVIITAVVAMTFPFFNSFVGFVGGVAFWPLTVYFPVEMYISQAKVQRFSGMWIWLKIMSLVCLVVSLAAACGSLQGLIHDLREYKPFRNF</sequence>
<accession>A0A5P1FCJ4</accession>
<evidence type="ECO:0000313" key="13">
    <source>
        <dbReference type="Proteomes" id="UP000243459"/>
    </source>
</evidence>
<dbReference type="InterPro" id="IPR013057">
    <property type="entry name" value="AA_transpt_TM"/>
</dbReference>
<protein>
    <recommendedName>
        <fullName evidence="11">Amino acid transporter transmembrane domain-containing protein</fullName>
    </recommendedName>
</protein>
<feature type="transmembrane region" description="Helical" evidence="10">
    <location>
        <begin position="246"/>
        <end position="264"/>
    </location>
</feature>
<evidence type="ECO:0000256" key="4">
    <source>
        <dbReference type="ARBA" id="ARBA00022692"/>
    </source>
</evidence>
<comment type="similarity">
    <text evidence="9">Belongs to the amino acid/polyamine transporter 2 family. Amino acid/auxin permease (AAAP) (TC 2.A.18.2) subfamily.</text>
</comment>
<dbReference type="Pfam" id="PF01490">
    <property type="entry name" value="Aa_trans"/>
    <property type="match status" value="1"/>
</dbReference>
<feature type="transmembrane region" description="Helical" evidence="10">
    <location>
        <begin position="192"/>
        <end position="216"/>
    </location>
</feature>
<feature type="transmembrane region" description="Helical" evidence="10">
    <location>
        <begin position="388"/>
        <end position="408"/>
    </location>
</feature>
<dbReference type="EMBL" id="CM007383">
    <property type="protein sequence ID" value="ONK76088.1"/>
    <property type="molecule type" value="Genomic_DNA"/>
</dbReference>
<feature type="transmembrane region" description="Helical" evidence="10">
    <location>
        <begin position="324"/>
        <end position="345"/>
    </location>
</feature>
<feature type="transmembrane region" description="Helical" evidence="10">
    <location>
        <begin position="445"/>
        <end position="471"/>
    </location>
</feature>
<feature type="transmembrane region" description="Helical" evidence="10">
    <location>
        <begin position="284"/>
        <end position="304"/>
    </location>
</feature>
<dbReference type="FunFam" id="1.20.1740.10:FF:000055">
    <property type="entry name" value="Amino acid permease 6"/>
    <property type="match status" value="1"/>
</dbReference>
<evidence type="ECO:0000256" key="1">
    <source>
        <dbReference type="ARBA" id="ARBA00004236"/>
    </source>
</evidence>
<keyword evidence="5" id="KW-0769">Symport</keyword>
<keyword evidence="13" id="KW-1185">Reference proteome</keyword>
<keyword evidence="2" id="KW-0813">Transport</keyword>
<evidence type="ECO:0000256" key="3">
    <source>
        <dbReference type="ARBA" id="ARBA00022475"/>
    </source>
</evidence>
<comment type="subcellular location">
    <subcellularLocation>
        <location evidence="1">Cell membrane</location>
    </subcellularLocation>
</comment>
<dbReference type="GO" id="GO:0015293">
    <property type="term" value="F:symporter activity"/>
    <property type="evidence" value="ECO:0007669"/>
    <property type="project" value="UniProtKB-KW"/>
</dbReference>
<dbReference type="OMA" id="FVEGWCA"/>
<keyword evidence="8 10" id="KW-0472">Membrane</keyword>
<proteinExistence type="inferred from homology"/>
<evidence type="ECO:0000256" key="6">
    <source>
        <dbReference type="ARBA" id="ARBA00022970"/>
    </source>
</evidence>
<reference evidence="13" key="1">
    <citation type="journal article" date="2017" name="Nat. Commun.">
        <title>The asparagus genome sheds light on the origin and evolution of a young Y chromosome.</title>
        <authorList>
            <person name="Harkess A."/>
            <person name="Zhou J."/>
            <person name="Xu C."/>
            <person name="Bowers J.E."/>
            <person name="Van der Hulst R."/>
            <person name="Ayyampalayam S."/>
            <person name="Mercati F."/>
            <person name="Riccardi P."/>
            <person name="McKain M.R."/>
            <person name="Kakrana A."/>
            <person name="Tang H."/>
            <person name="Ray J."/>
            <person name="Groenendijk J."/>
            <person name="Arikit S."/>
            <person name="Mathioni S.M."/>
            <person name="Nakano M."/>
            <person name="Shan H."/>
            <person name="Telgmann-Rauber A."/>
            <person name="Kanno A."/>
            <person name="Yue Z."/>
            <person name="Chen H."/>
            <person name="Li W."/>
            <person name="Chen Y."/>
            <person name="Xu X."/>
            <person name="Zhang Y."/>
            <person name="Luo S."/>
            <person name="Chen H."/>
            <person name="Gao J."/>
            <person name="Mao Z."/>
            <person name="Pires J.C."/>
            <person name="Luo M."/>
            <person name="Kudrna D."/>
            <person name="Wing R.A."/>
            <person name="Meyers B.C."/>
            <person name="Yi K."/>
            <person name="Kong H."/>
            <person name="Lavrijsen P."/>
            <person name="Sunseri F."/>
            <person name="Falavigna A."/>
            <person name="Ye Y."/>
            <person name="Leebens-Mack J.H."/>
            <person name="Chen G."/>
        </authorList>
    </citation>
    <scope>NUCLEOTIDE SEQUENCE [LARGE SCALE GENOMIC DNA]</scope>
    <source>
        <strain evidence="13">cv. DH0086</strain>
    </source>
</reference>
<dbReference type="Proteomes" id="UP000243459">
    <property type="component" value="Chromosome 3"/>
</dbReference>
<gene>
    <name evidence="12" type="ORF">A4U43_C03F23750</name>
</gene>
<evidence type="ECO:0000256" key="10">
    <source>
        <dbReference type="SAM" id="Phobius"/>
    </source>
</evidence>
<keyword evidence="4 10" id="KW-0812">Transmembrane</keyword>
<dbReference type="GO" id="GO:0006865">
    <property type="term" value="P:amino acid transport"/>
    <property type="evidence" value="ECO:0007669"/>
    <property type="project" value="UniProtKB-KW"/>
</dbReference>
<feature type="domain" description="Amino acid transporter transmembrane" evidence="11">
    <location>
        <begin position="38"/>
        <end position="471"/>
    </location>
</feature>
<evidence type="ECO:0000256" key="7">
    <source>
        <dbReference type="ARBA" id="ARBA00022989"/>
    </source>
</evidence>